<evidence type="ECO:0000256" key="1">
    <source>
        <dbReference type="SAM" id="Phobius"/>
    </source>
</evidence>
<dbReference type="Proteomes" id="UP000290407">
    <property type="component" value="Unassembled WGS sequence"/>
</dbReference>
<keyword evidence="1" id="KW-0812">Transmembrane</keyword>
<protein>
    <submittedName>
        <fullName evidence="2">DUF4907 domain-containing protein</fullName>
    </submittedName>
</protein>
<dbReference type="Pfam" id="PF16250">
    <property type="entry name" value="DUF4907"/>
    <property type="match status" value="1"/>
</dbReference>
<keyword evidence="1" id="KW-0472">Membrane</keyword>
<accession>A0A4Q2UUQ3</accession>
<proteinExistence type="predicted"/>
<dbReference type="EMBL" id="SBLB01000001">
    <property type="protein sequence ID" value="RYC71575.1"/>
    <property type="molecule type" value="Genomic_DNA"/>
</dbReference>
<evidence type="ECO:0000313" key="2">
    <source>
        <dbReference type="EMBL" id="RYC71575.1"/>
    </source>
</evidence>
<keyword evidence="3" id="KW-1185">Reference proteome</keyword>
<feature type="transmembrane region" description="Helical" evidence="1">
    <location>
        <begin position="37"/>
        <end position="53"/>
    </location>
</feature>
<dbReference type="InterPro" id="IPR032593">
    <property type="entry name" value="DUF4907"/>
</dbReference>
<evidence type="ECO:0000313" key="3">
    <source>
        <dbReference type="Proteomes" id="UP000290407"/>
    </source>
</evidence>
<name>A0A4Q2UUQ3_9BACT</name>
<sequence>MLRPAALAPACWTICGSTTQAWNATMTTKPQPRRTWAMRLFWVLAMGLMIWLYQASPRYSLRTYLTSAGWGYDILRNNVPLIHQPTQPAVVGRLGFESEEHARRVGERAIAKIRQGQFPPTLSPADLK</sequence>
<keyword evidence="1" id="KW-1133">Transmembrane helix</keyword>
<dbReference type="AlphaFoldDB" id="A0A4Q2UUQ3"/>
<organism evidence="2 3">
    <name type="scientific">Spirosoma sordidisoli</name>
    <dbReference type="NCBI Taxonomy" id="2502893"/>
    <lineage>
        <taxon>Bacteria</taxon>
        <taxon>Pseudomonadati</taxon>
        <taxon>Bacteroidota</taxon>
        <taxon>Cytophagia</taxon>
        <taxon>Cytophagales</taxon>
        <taxon>Cytophagaceae</taxon>
        <taxon>Spirosoma</taxon>
    </lineage>
</organism>
<gene>
    <name evidence="2" type="ORF">EQG79_05395</name>
</gene>
<comment type="caution">
    <text evidence="2">The sequence shown here is derived from an EMBL/GenBank/DDBJ whole genome shotgun (WGS) entry which is preliminary data.</text>
</comment>
<reference evidence="2 3" key="1">
    <citation type="submission" date="2019-01" db="EMBL/GenBank/DDBJ databases">
        <title>Spirosoma flava sp. nov., a propanil-degrading bacterium isolated from herbicide-contaminated soil.</title>
        <authorList>
            <person name="Zhang L."/>
            <person name="Jiang J.-D."/>
        </authorList>
    </citation>
    <scope>NUCLEOTIDE SEQUENCE [LARGE SCALE GENOMIC DNA]</scope>
    <source>
        <strain evidence="2 3">TY50</strain>
    </source>
</reference>